<sequence length="171" mass="19532">MPSRKRTFSEAFDDDEDILLGASTQEFLEYDDDYFRDISPSAENPIQDMESKPLDADVYSDTSQLLPDDSSLLYNQEGSGFEDQLVSSSGRTDIVDQSGSLSDAADIMEGYVPESVDEAIAIRERSRRFNQRYQAEEIIFEAGVIQEKLPENIRRKPFPSIWDIVRQLFQI</sequence>
<evidence type="ECO:0000313" key="2">
    <source>
        <dbReference type="Proteomes" id="UP000499080"/>
    </source>
</evidence>
<gene>
    <name evidence="1" type="ORF">AVEN_214790_1</name>
</gene>
<comment type="caution">
    <text evidence="1">The sequence shown here is derived from an EMBL/GenBank/DDBJ whole genome shotgun (WGS) entry which is preliminary data.</text>
</comment>
<protein>
    <submittedName>
        <fullName evidence="1">Uncharacterized protein</fullName>
    </submittedName>
</protein>
<evidence type="ECO:0000313" key="1">
    <source>
        <dbReference type="EMBL" id="GBN75673.1"/>
    </source>
</evidence>
<dbReference type="AlphaFoldDB" id="A0A4Y2RIY9"/>
<name>A0A4Y2RIY9_ARAVE</name>
<proteinExistence type="predicted"/>
<accession>A0A4Y2RIY9</accession>
<keyword evidence="2" id="KW-1185">Reference proteome</keyword>
<dbReference type="EMBL" id="BGPR01145337">
    <property type="protein sequence ID" value="GBN75673.1"/>
    <property type="molecule type" value="Genomic_DNA"/>
</dbReference>
<organism evidence="1 2">
    <name type="scientific">Araneus ventricosus</name>
    <name type="common">Orbweaver spider</name>
    <name type="synonym">Epeira ventricosa</name>
    <dbReference type="NCBI Taxonomy" id="182803"/>
    <lineage>
        <taxon>Eukaryota</taxon>
        <taxon>Metazoa</taxon>
        <taxon>Ecdysozoa</taxon>
        <taxon>Arthropoda</taxon>
        <taxon>Chelicerata</taxon>
        <taxon>Arachnida</taxon>
        <taxon>Araneae</taxon>
        <taxon>Araneomorphae</taxon>
        <taxon>Entelegynae</taxon>
        <taxon>Araneoidea</taxon>
        <taxon>Araneidae</taxon>
        <taxon>Araneus</taxon>
    </lineage>
</organism>
<reference evidence="1 2" key="1">
    <citation type="journal article" date="2019" name="Sci. Rep.">
        <title>Orb-weaving spider Araneus ventricosus genome elucidates the spidroin gene catalogue.</title>
        <authorList>
            <person name="Kono N."/>
            <person name="Nakamura H."/>
            <person name="Ohtoshi R."/>
            <person name="Moran D.A.P."/>
            <person name="Shinohara A."/>
            <person name="Yoshida Y."/>
            <person name="Fujiwara M."/>
            <person name="Mori M."/>
            <person name="Tomita M."/>
            <person name="Arakawa K."/>
        </authorList>
    </citation>
    <scope>NUCLEOTIDE SEQUENCE [LARGE SCALE GENOMIC DNA]</scope>
</reference>
<dbReference type="Proteomes" id="UP000499080">
    <property type="component" value="Unassembled WGS sequence"/>
</dbReference>